<organism evidence="3 4">
    <name type="scientific">Clostridium tepidiprofundi DSM 19306</name>
    <dbReference type="NCBI Taxonomy" id="1121338"/>
    <lineage>
        <taxon>Bacteria</taxon>
        <taxon>Bacillati</taxon>
        <taxon>Bacillota</taxon>
        <taxon>Clostridia</taxon>
        <taxon>Eubacteriales</taxon>
        <taxon>Clostridiaceae</taxon>
        <taxon>Clostridium</taxon>
    </lineage>
</organism>
<dbReference type="Pfam" id="PF12945">
    <property type="entry name" value="PilZNR"/>
    <property type="match status" value="1"/>
</dbReference>
<comment type="caution">
    <text evidence="3">The sequence shown here is derived from an EMBL/GenBank/DDBJ whole genome shotgun (WGS) entry which is preliminary data.</text>
</comment>
<dbReference type="STRING" id="1121338.CLTEP_00110"/>
<dbReference type="EMBL" id="LTBA01000001">
    <property type="protein sequence ID" value="KYH35618.1"/>
    <property type="molecule type" value="Genomic_DNA"/>
</dbReference>
<feature type="domain" description="Type III secretion system flagellar brake protein YcgR PilZN" evidence="2">
    <location>
        <begin position="9"/>
        <end position="86"/>
    </location>
</feature>
<dbReference type="RefSeq" id="WP_066820691.1">
    <property type="nucleotide sequence ID" value="NZ_LTBA01000001.1"/>
</dbReference>
<reference evidence="3 4" key="1">
    <citation type="submission" date="2016-02" db="EMBL/GenBank/DDBJ databases">
        <title>Genome sequence of Clostridium tepidiprofundi DSM 19306.</title>
        <authorList>
            <person name="Poehlein A."/>
            <person name="Daniel R."/>
        </authorList>
    </citation>
    <scope>NUCLEOTIDE SEQUENCE [LARGE SCALE GENOMIC DNA]</scope>
    <source>
        <strain evidence="3 4">DSM 19306</strain>
    </source>
</reference>
<dbReference type="AlphaFoldDB" id="A0A151B6Q5"/>
<proteinExistence type="predicted"/>
<evidence type="ECO:0000259" key="2">
    <source>
        <dbReference type="Pfam" id="PF12945"/>
    </source>
</evidence>
<dbReference type="InterPro" id="IPR009926">
    <property type="entry name" value="T3SS_YcgR_PilZN"/>
</dbReference>
<feature type="domain" description="PilZ" evidence="1">
    <location>
        <begin position="93"/>
        <end position="207"/>
    </location>
</feature>
<keyword evidence="4" id="KW-1185">Reference proteome</keyword>
<dbReference type="Gene3D" id="2.40.10.220">
    <property type="entry name" value="predicted glycosyltransferase like domains"/>
    <property type="match status" value="1"/>
</dbReference>
<evidence type="ECO:0000313" key="3">
    <source>
        <dbReference type="EMBL" id="KYH35618.1"/>
    </source>
</evidence>
<keyword evidence="3" id="KW-0969">Cilium</keyword>
<dbReference type="OrthoDB" id="3493at2"/>
<evidence type="ECO:0000313" key="4">
    <source>
        <dbReference type="Proteomes" id="UP000075531"/>
    </source>
</evidence>
<evidence type="ECO:0000259" key="1">
    <source>
        <dbReference type="Pfam" id="PF07238"/>
    </source>
</evidence>
<name>A0A151B6Q5_9CLOT</name>
<dbReference type="GO" id="GO:0035438">
    <property type="term" value="F:cyclic-di-GMP binding"/>
    <property type="evidence" value="ECO:0007669"/>
    <property type="project" value="InterPro"/>
</dbReference>
<dbReference type="Pfam" id="PF07238">
    <property type="entry name" value="PilZ"/>
    <property type="match status" value="1"/>
</dbReference>
<protein>
    <submittedName>
        <fullName evidence="3">Flagellar protein YcgR</fullName>
    </submittedName>
</protein>
<accession>A0A151B6Q5</accession>
<gene>
    <name evidence="3" type="ORF">CLTEP_00110</name>
</gene>
<keyword evidence="3" id="KW-0282">Flagellum</keyword>
<dbReference type="PATRIC" id="fig|1121338.3.peg.12"/>
<dbReference type="InterPro" id="IPR009875">
    <property type="entry name" value="PilZ_domain"/>
</dbReference>
<dbReference type="Proteomes" id="UP000075531">
    <property type="component" value="Unassembled WGS sequence"/>
</dbReference>
<keyword evidence="3" id="KW-0966">Cell projection</keyword>
<sequence length="217" mass="25319">MTEIKFLLNNKIEIFWNGKYYKSSIQDITDEYIGISIPTYEGALVPFSRGDKLDVIYYGDKNIYKFYSVVAGRKINRIPIILLSIPNEYRKVQRRRYVRVPYVKYINFSKVSEKISNMSILKGYLENEQNVKKGIVVDISGGGIRIKISEEISLGDNLVVMLPLDDENIILKCKTVRVDFDGDKYDCGLTFVDMDDAIREKIIKFIFKLMREHMRKI</sequence>
<dbReference type="SUPFAM" id="SSF141371">
    <property type="entry name" value="PilZ domain-like"/>
    <property type="match status" value="1"/>
</dbReference>